<sequence length="203" mass="23345">MVVRLRRDTAAGCGGCRRMTPDLPIETERLILRAFTTADAERYFSYRSLPETVRYLYRDPLTLAESIERMPQYARLEFEKDADIFTLAIQPKGETELAGEILFKLESTRARQGEIGYSLHPDAIGRGYVTEAAEAMLRLGFEHFDFHRIFARIDAENARSARVAERLGMRREAHLIENDFFGGRWGSEYVYAILASEWRGRPA</sequence>
<keyword evidence="3" id="KW-1185">Reference proteome</keyword>
<comment type="caution">
    <text evidence="2">The sequence shown here is derived from an EMBL/GenBank/DDBJ whole genome shotgun (WGS) entry which is preliminary data.</text>
</comment>
<evidence type="ECO:0000259" key="1">
    <source>
        <dbReference type="PROSITE" id="PS51186"/>
    </source>
</evidence>
<dbReference type="EMBL" id="BAABAE010000003">
    <property type="protein sequence ID" value="GAA3740348.1"/>
    <property type="molecule type" value="Genomic_DNA"/>
</dbReference>
<name>A0ABP7FHW2_9MICO</name>
<dbReference type="InterPro" id="IPR016181">
    <property type="entry name" value="Acyl_CoA_acyltransferase"/>
</dbReference>
<dbReference type="SUPFAM" id="SSF55729">
    <property type="entry name" value="Acyl-CoA N-acyltransferases (Nat)"/>
    <property type="match status" value="1"/>
</dbReference>
<dbReference type="InterPro" id="IPR051531">
    <property type="entry name" value="N-acetyltransferase"/>
</dbReference>
<accession>A0ABP7FHW2</accession>
<gene>
    <name evidence="2" type="ORF">GCM10022239_15010</name>
</gene>
<dbReference type="Pfam" id="PF13302">
    <property type="entry name" value="Acetyltransf_3"/>
    <property type="match status" value="1"/>
</dbReference>
<dbReference type="PROSITE" id="PS51186">
    <property type="entry name" value="GNAT"/>
    <property type="match status" value="1"/>
</dbReference>
<evidence type="ECO:0000313" key="2">
    <source>
        <dbReference type="EMBL" id="GAA3740348.1"/>
    </source>
</evidence>
<protein>
    <submittedName>
        <fullName evidence="2">GNAT family protein</fullName>
    </submittedName>
</protein>
<reference evidence="3" key="1">
    <citation type="journal article" date="2019" name="Int. J. Syst. Evol. Microbiol.">
        <title>The Global Catalogue of Microorganisms (GCM) 10K type strain sequencing project: providing services to taxonomists for standard genome sequencing and annotation.</title>
        <authorList>
            <consortium name="The Broad Institute Genomics Platform"/>
            <consortium name="The Broad Institute Genome Sequencing Center for Infectious Disease"/>
            <person name="Wu L."/>
            <person name="Ma J."/>
        </authorList>
    </citation>
    <scope>NUCLEOTIDE SEQUENCE [LARGE SCALE GENOMIC DNA]</scope>
    <source>
        <strain evidence="3">JCM 16949</strain>
    </source>
</reference>
<dbReference type="PANTHER" id="PTHR43792">
    <property type="entry name" value="GNAT FAMILY, PUTATIVE (AFU_ORTHOLOGUE AFUA_3G00765)-RELATED-RELATED"/>
    <property type="match status" value="1"/>
</dbReference>
<dbReference type="InterPro" id="IPR000182">
    <property type="entry name" value="GNAT_dom"/>
</dbReference>
<dbReference type="Proteomes" id="UP001501004">
    <property type="component" value="Unassembled WGS sequence"/>
</dbReference>
<evidence type="ECO:0000313" key="3">
    <source>
        <dbReference type="Proteomes" id="UP001501004"/>
    </source>
</evidence>
<organism evidence="2 3">
    <name type="scientific">Leifsonella bigeumensis</name>
    <dbReference type="NCBI Taxonomy" id="433643"/>
    <lineage>
        <taxon>Bacteria</taxon>
        <taxon>Bacillati</taxon>
        <taxon>Actinomycetota</taxon>
        <taxon>Actinomycetes</taxon>
        <taxon>Micrococcales</taxon>
        <taxon>Microbacteriaceae</taxon>
        <taxon>Leifsonella</taxon>
    </lineage>
</organism>
<dbReference type="Gene3D" id="3.40.630.30">
    <property type="match status" value="1"/>
</dbReference>
<feature type="domain" description="N-acetyltransferase" evidence="1">
    <location>
        <begin position="30"/>
        <end position="196"/>
    </location>
</feature>
<dbReference type="PANTHER" id="PTHR43792:SF1">
    <property type="entry name" value="N-ACETYLTRANSFERASE DOMAIN-CONTAINING PROTEIN"/>
    <property type="match status" value="1"/>
</dbReference>
<proteinExistence type="predicted"/>